<organism evidence="2 3">
    <name type="scientific">Dictyostelium purpureum</name>
    <name type="common">Slime mold</name>
    <dbReference type="NCBI Taxonomy" id="5786"/>
    <lineage>
        <taxon>Eukaryota</taxon>
        <taxon>Amoebozoa</taxon>
        <taxon>Evosea</taxon>
        <taxon>Eumycetozoa</taxon>
        <taxon>Dictyostelia</taxon>
        <taxon>Dictyosteliales</taxon>
        <taxon>Dictyosteliaceae</taxon>
        <taxon>Dictyostelium</taxon>
    </lineage>
</organism>
<evidence type="ECO:0000313" key="3">
    <source>
        <dbReference type="Proteomes" id="UP000001064"/>
    </source>
</evidence>
<reference evidence="3" key="1">
    <citation type="journal article" date="2011" name="Genome Biol.">
        <title>Comparative genomics of the social amoebae Dictyostelium discoideum and Dictyostelium purpureum.</title>
        <authorList>
            <consortium name="US DOE Joint Genome Institute (JGI-PGF)"/>
            <person name="Sucgang R."/>
            <person name="Kuo A."/>
            <person name="Tian X."/>
            <person name="Salerno W."/>
            <person name="Parikh A."/>
            <person name="Feasley C.L."/>
            <person name="Dalin E."/>
            <person name="Tu H."/>
            <person name="Huang E."/>
            <person name="Barry K."/>
            <person name="Lindquist E."/>
            <person name="Shapiro H."/>
            <person name="Bruce D."/>
            <person name="Schmutz J."/>
            <person name="Salamov A."/>
            <person name="Fey P."/>
            <person name="Gaudet P."/>
            <person name="Anjard C."/>
            <person name="Babu M.M."/>
            <person name="Basu S."/>
            <person name="Bushmanova Y."/>
            <person name="van der Wel H."/>
            <person name="Katoh-Kurasawa M."/>
            <person name="Dinh C."/>
            <person name="Coutinho P.M."/>
            <person name="Saito T."/>
            <person name="Elias M."/>
            <person name="Schaap P."/>
            <person name="Kay R.R."/>
            <person name="Henrissat B."/>
            <person name="Eichinger L."/>
            <person name="Rivero F."/>
            <person name="Putnam N.H."/>
            <person name="West C.M."/>
            <person name="Loomis W.F."/>
            <person name="Chisholm R.L."/>
            <person name="Shaulsky G."/>
            <person name="Strassmann J.E."/>
            <person name="Queller D.C."/>
            <person name="Kuspa A."/>
            <person name="Grigoriev I.V."/>
        </authorList>
    </citation>
    <scope>NUCLEOTIDE SEQUENCE [LARGE SCALE GENOMIC DNA]</scope>
    <source>
        <strain evidence="3">QSDP1</strain>
    </source>
</reference>
<keyword evidence="3" id="KW-1185">Reference proteome</keyword>
<dbReference type="InParanoid" id="F0ZXL2"/>
<dbReference type="VEuPathDB" id="AmoebaDB:DICPUDRAFT_82784"/>
<feature type="compositionally biased region" description="Basic and acidic residues" evidence="1">
    <location>
        <begin position="48"/>
        <end position="65"/>
    </location>
</feature>
<dbReference type="RefSeq" id="XP_003292160.1">
    <property type="nucleotide sequence ID" value="XM_003292112.1"/>
</dbReference>
<gene>
    <name evidence="2" type="ORF">DICPUDRAFT_82784</name>
</gene>
<feature type="region of interest" description="Disordered" evidence="1">
    <location>
        <begin position="42"/>
        <end position="65"/>
    </location>
</feature>
<dbReference type="Proteomes" id="UP000001064">
    <property type="component" value="Unassembled WGS sequence"/>
</dbReference>
<evidence type="ECO:0000256" key="1">
    <source>
        <dbReference type="SAM" id="MobiDB-lite"/>
    </source>
</evidence>
<protein>
    <submittedName>
        <fullName evidence="2">Uncharacterized protein</fullName>
    </submittedName>
</protein>
<accession>F0ZXL2</accession>
<evidence type="ECO:0000313" key="2">
    <source>
        <dbReference type="EMBL" id="EGC31316.1"/>
    </source>
</evidence>
<proteinExistence type="predicted"/>
<dbReference type="GeneID" id="10505908"/>
<dbReference type="EMBL" id="GL871262">
    <property type="protein sequence ID" value="EGC31316.1"/>
    <property type="molecule type" value="Genomic_DNA"/>
</dbReference>
<dbReference type="AlphaFoldDB" id="F0ZXL2"/>
<dbReference type="KEGG" id="dpp:DICPUDRAFT_82784"/>
<name>F0ZXL2_DICPU</name>
<sequence>MYKICRFSKPISGIIKNTLPIANNSEINSSYTPKFYSSSPNNNFNNSKYHDNSKHHSPNKETKESASLKVDNLILKHLSIKKSSFTKDEDTMVTSLITEKKIDEAIKYFNIFSDNLNYFKKIEHETFTLLLLEVLKQPQQLSTTDLMKAQEKIHMTKAINLIVTFLRHETNKVEALQKLKKADQQINEFIQNNNEIWFKFLSRTNGDLILMKEILPESTYKSTEFLNFWLERISRSFNLVTDFDLVWKLLEYMVQNEIPLRKKPIDSFTSFVFQSDQPLTPNQIKTINDIELQYPSIARIFNDLKLKLKFYPSNNFNQYNENQFSKADLVRSLEKLQNMKMLTPNIVVVYVNLASRVYPIDQNPTNISKWQQILGHSNNKNKNKNYITPEKQLLKQECIIAVCLALKRANKIDLLQSFIKENSNIIGGLNLKVLVDILSPLSPLEQASFIENDLKYKRINPASTDYVEQLQSKLLNPNDFPKLDKFIQKKPKFNENLESFVENFSNIYFK</sequence>